<dbReference type="PANTHER" id="PTHR22617">
    <property type="entry name" value="CHEMOTAXIS SENSOR HISTIDINE KINASE-RELATED"/>
    <property type="match status" value="1"/>
</dbReference>
<keyword evidence="4" id="KW-1185">Reference proteome</keyword>
<sequence length="173" mass="18768">MTANKDLSAPGAGTPDQADHSIREPRQFISFRVDNEEFAIDIISVREIKGWTSTATLPNQPPYNRGVMNLRGTIVPIFDLRCRFGMGMTEATAFHVVIIASVMDRTIGLLVDAVSDILTIDTDAIRPVPDTEQVASTTYLSGIVTTKTGMVIILSLEKLFGREQTTAAGEIAA</sequence>
<evidence type="ECO:0000256" key="1">
    <source>
        <dbReference type="SAM" id="MobiDB-lite"/>
    </source>
</evidence>
<protein>
    <submittedName>
        <fullName evidence="3">Purine-binding chemotaxis protein CheW</fullName>
    </submittedName>
</protein>
<evidence type="ECO:0000259" key="2">
    <source>
        <dbReference type="PROSITE" id="PS50851"/>
    </source>
</evidence>
<dbReference type="CDD" id="cd00732">
    <property type="entry name" value="CheW"/>
    <property type="match status" value="1"/>
</dbReference>
<dbReference type="RefSeq" id="WP_107991924.1">
    <property type="nucleotide sequence ID" value="NZ_QAYG01000013.1"/>
</dbReference>
<evidence type="ECO:0000313" key="4">
    <source>
        <dbReference type="Proteomes" id="UP000244081"/>
    </source>
</evidence>
<dbReference type="SUPFAM" id="SSF50341">
    <property type="entry name" value="CheW-like"/>
    <property type="match status" value="1"/>
</dbReference>
<accession>A0A2T5UU77</accession>
<dbReference type="GO" id="GO:0007165">
    <property type="term" value="P:signal transduction"/>
    <property type="evidence" value="ECO:0007669"/>
    <property type="project" value="InterPro"/>
</dbReference>
<reference evidence="3 4" key="1">
    <citation type="submission" date="2018-04" db="EMBL/GenBank/DDBJ databases">
        <title>Genomic Encyclopedia of Archaeal and Bacterial Type Strains, Phase II (KMG-II): from individual species to whole genera.</title>
        <authorList>
            <person name="Goeker M."/>
        </authorList>
    </citation>
    <scope>NUCLEOTIDE SEQUENCE [LARGE SCALE GENOMIC DNA]</scope>
    <source>
        <strain evidence="3 4">DSM 23382</strain>
    </source>
</reference>
<dbReference type="GO" id="GO:0005829">
    <property type="term" value="C:cytosol"/>
    <property type="evidence" value="ECO:0007669"/>
    <property type="project" value="TreeGrafter"/>
</dbReference>
<feature type="domain" description="CheW-like" evidence="2">
    <location>
        <begin position="25"/>
        <end position="165"/>
    </location>
</feature>
<dbReference type="Gene3D" id="2.40.50.180">
    <property type="entry name" value="CheA-289, Domain 4"/>
    <property type="match status" value="1"/>
</dbReference>
<comment type="caution">
    <text evidence="3">The sequence shown here is derived from an EMBL/GenBank/DDBJ whole genome shotgun (WGS) entry which is preliminary data.</text>
</comment>
<dbReference type="Pfam" id="PF01584">
    <property type="entry name" value="CheW"/>
    <property type="match status" value="1"/>
</dbReference>
<evidence type="ECO:0000313" key="3">
    <source>
        <dbReference type="EMBL" id="PTW55055.1"/>
    </source>
</evidence>
<dbReference type="InterPro" id="IPR039315">
    <property type="entry name" value="CheW"/>
</dbReference>
<dbReference type="EMBL" id="QAYG01000013">
    <property type="protein sequence ID" value="PTW55055.1"/>
    <property type="molecule type" value="Genomic_DNA"/>
</dbReference>
<feature type="region of interest" description="Disordered" evidence="1">
    <location>
        <begin position="1"/>
        <end position="20"/>
    </location>
</feature>
<dbReference type="PROSITE" id="PS50851">
    <property type="entry name" value="CHEW"/>
    <property type="match status" value="1"/>
</dbReference>
<dbReference type="Gene3D" id="2.30.30.40">
    <property type="entry name" value="SH3 Domains"/>
    <property type="match status" value="1"/>
</dbReference>
<organism evidence="3 4">
    <name type="scientific">Breoghania corrubedonensis</name>
    <dbReference type="NCBI Taxonomy" id="665038"/>
    <lineage>
        <taxon>Bacteria</taxon>
        <taxon>Pseudomonadati</taxon>
        <taxon>Pseudomonadota</taxon>
        <taxon>Alphaproteobacteria</taxon>
        <taxon>Hyphomicrobiales</taxon>
        <taxon>Stappiaceae</taxon>
        <taxon>Breoghania</taxon>
    </lineage>
</organism>
<dbReference type="OrthoDB" id="3291462at2"/>
<dbReference type="SMART" id="SM00260">
    <property type="entry name" value="CheW"/>
    <property type="match status" value="1"/>
</dbReference>
<dbReference type="InterPro" id="IPR002545">
    <property type="entry name" value="CheW-lke_dom"/>
</dbReference>
<name>A0A2T5UU77_9HYPH</name>
<dbReference type="AlphaFoldDB" id="A0A2T5UU77"/>
<dbReference type="Proteomes" id="UP000244081">
    <property type="component" value="Unassembled WGS sequence"/>
</dbReference>
<proteinExistence type="predicted"/>
<dbReference type="GO" id="GO:0006935">
    <property type="term" value="P:chemotaxis"/>
    <property type="evidence" value="ECO:0007669"/>
    <property type="project" value="InterPro"/>
</dbReference>
<dbReference type="InterPro" id="IPR036061">
    <property type="entry name" value="CheW-like_dom_sf"/>
</dbReference>
<gene>
    <name evidence="3" type="ORF">C8N35_11396</name>
</gene>
<dbReference type="PANTHER" id="PTHR22617:SF23">
    <property type="entry name" value="CHEMOTAXIS PROTEIN CHEW"/>
    <property type="match status" value="1"/>
</dbReference>